<reference evidence="5 6" key="1">
    <citation type="submission" date="2017-03" db="EMBL/GenBank/DDBJ databases">
        <title>Complete genome sequence of Paenibacillus Kribbensis producing bioflocculants.</title>
        <authorList>
            <person name="Lee H.-G."/>
            <person name="Oh H.-M."/>
        </authorList>
    </citation>
    <scope>NUCLEOTIDE SEQUENCE [LARGE SCALE GENOMIC DNA]</scope>
    <source>
        <strain evidence="5 6">AM49</strain>
    </source>
</reference>
<dbReference type="InterPro" id="IPR050902">
    <property type="entry name" value="ABC_Transporter_SBP"/>
</dbReference>
<dbReference type="Pfam" id="PF01497">
    <property type="entry name" value="Peripla_BP_2"/>
    <property type="match status" value="1"/>
</dbReference>
<comment type="similarity">
    <text evidence="1">Belongs to the bacterial solute-binding protein 8 family.</text>
</comment>
<dbReference type="PANTHER" id="PTHR30535">
    <property type="entry name" value="VITAMIN B12-BINDING PROTEIN"/>
    <property type="match status" value="1"/>
</dbReference>
<dbReference type="OrthoDB" id="356537at2"/>
<dbReference type="PROSITE" id="PS50983">
    <property type="entry name" value="FE_B12_PBP"/>
    <property type="match status" value="1"/>
</dbReference>
<dbReference type="EMBL" id="CP020028">
    <property type="protein sequence ID" value="ASR47729.1"/>
    <property type="molecule type" value="Genomic_DNA"/>
</dbReference>
<name>A0A222WMP4_9BACL</name>
<dbReference type="Proteomes" id="UP000214666">
    <property type="component" value="Chromosome"/>
</dbReference>
<gene>
    <name evidence="5" type="ORF">B4V02_14115</name>
</gene>
<keyword evidence="6" id="KW-1185">Reference proteome</keyword>
<dbReference type="SUPFAM" id="SSF53807">
    <property type="entry name" value="Helical backbone' metal receptor"/>
    <property type="match status" value="1"/>
</dbReference>
<dbReference type="CDD" id="cd01148">
    <property type="entry name" value="TroA_a"/>
    <property type="match status" value="1"/>
</dbReference>
<sequence length="340" mass="37041">MKKYSKRAISLTMLALAAVLLLSACGSGNTAQTTDSVTNGQQPASLQSENSKASVELENMGVKMIFPEAPKRAVTLNQHATEVMLALGLESSMVGTAYLDDQILPEYKAQYEKIPVLAKQYPSKEVFMAAAPDFAYAGWKSAFNDKNLGSREELAEQGVATYVQESSNKPGPTLEDVYLDILNIGRIFRVEDRADKLVGDIRKQVQSIQTQIGTVEKAPKVFVYDSGEDKPFTAANNYLTSLIKSVKAKNIFGDVNKSFAEVSWEEVVSRNPDVIVILDYGDTSLEDKEKLLLSKPALAGVEAIKNKRFIVLPLSAAAEGIRAPIALRTLAAGLYPDKVK</sequence>
<dbReference type="AlphaFoldDB" id="A0A222WMP4"/>
<organism evidence="5 6">
    <name type="scientific">Paenibacillus kribbensis</name>
    <dbReference type="NCBI Taxonomy" id="172713"/>
    <lineage>
        <taxon>Bacteria</taxon>
        <taxon>Bacillati</taxon>
        <taxon>Bacillota</taxon>
        <taxon>Bacilli</taxon>
        <taxon>Bacillales</taxon>
        <taxon>Paenibacillaceae</taxon>
        <taxon>Paenibacillus</taxon>
    </lineage>
</organism>
<feature type="signal peptide" evidence="3">
    <location>
        <begin position="1"/>
        <end position="31"/>
    </location>
</feature>
<dbReference type="Gene3D" id="3.40.50.1980">
    <property type="entry name" value="Nitrogenase molybdenum iron protein domain"/>
    <property type="match status" value="2"/>
</dbReference>
<evidence type="ECO:0000256" key="2">
    <source>
        <dbReference type="SAM" id="MobiDB-lite"/>
    </source>
</evidence>
<dbReference type="PROSITE" id="PS51257">
    <property type="entry name" value="PROKAR_LIPOPROTEIN"/>
    <property type="match status" value="1"/>
</dbReference>
<feature type="chain" id="PRO_5012126566" evidence="3">
    <location>
        <begin position="32"/>
        <end position="340"/>
    </location>
</feature>
<proteinExistence type="inferred from homology"/>
<protein>
    <submittedName>
        <fullName evidence="5">Fe3+-hydroxamate ABC transporter substrate-binding protein</fullName>
    </submittedName>
</protein>
<dbReference type="KEGG" id="pkb:B4V02_14115"/>
<evidence type="ECO:0000259" key="4">
    <source>
        <dbReference type="PROSITE" id="PS50983"/>
    </source>
</evidence>
<feature type="region of interest" description="Disordered" evidence="2">
    <location>
        <begin position="31"/>
        <end position="50"/>
    </location>
</feature>
<evidence type="ECO:0000256" key="3">
    <source>
        <dbReference type="SAM" id="SignalP"/>
    </source>
</evidence>
<dbReference type="RefSeq" id="WP_094155288.1">
    <property type="nucleotide sequence ID" value="NZ_CP020028.1"/>
</dbReference>
<feature type="domain" description="Fe/B12 periplasmic-binding" evidence="4">
    <location>
        <begin position="72"/>
        <end position="338"/>
    </location>
</feature>
<evidence type="ECO:0000256" key="1">
    <source>
        <dbReference type="ARBA" id="ARBA00008814"/>
    </source>
</evidence>
<accession>A0A222WMP4</accession>
<evidence type="ECO:0000313" key="5">
    <source>
        <dbReference type="EMBL" id="ASR47729.1"/>
    </source>
</evidence>
<dbReference type="InterPro" id="IPR002491">
    <property type="entry name" value="ABC_transptr_periplasmic_BD"/>
</dbReference>
<keyword evidence="3" id="KW-0732">Signal</keyword>
<dbReference type="PANTHER" id="PTHR30535:SF7">
    <property type="entry name" value="IRON(III) DICITRATE-BINDING PROTEIN"/>
    <property type="match status" value="1"/>
</dbReference>
<evidence type="ECO:0000313" key="6">
    <source>
        <dbReference type="Proteomes" id="UP000214666"/>
    </source>
</evidence>
<dbReference type="STRING" id="172713.GCA_001705305_01574"/>